<accession>A0A177SM40</accession>
<proteinExistence type="predicted"/>
<dbReference type="RefSeq" id="WP_064303330.1">
    <property type="nucleotide sequence ID" value="NZ_LUCV01000023.1"/>
</dbReference>
<name>A0A177SM40_PSEPU</name>
<gene>
    <name evidence="1" type="ORF">AYO28_20750</name>
</gene>
<sequence>MKKLVPDPPPVLCIRAGISHEKSIHLAQQHIDSAMNIAHEIAAHACTDQQERINAAILQMQITRALLKVSAATLEVVV</sequence>
<comment type="caution">
    <text evidence="1">The sequence shown here is derived from an EMBL/GenBank/DDBJ whole genome shotgun (WGS) entry which is preliminary data.</text>
</comment>
<evidence type="ECO:0000313" key="2">
    <source>
        <dbReference type="Proteomes" id="UP000077752"/>
    </source>
</evidence>
<dbReference type="AlphaFoldDB" id="A0A177SM40"/>
<organism evidence="1 2">
    <name type="scientific">Pseudomonas putida</name>
    <name type="common">Arthrobacter siderocapsulatus</name>
    <dbReference type="NCBI Taxonomy" id="303"/>
    <lineage>
        <taxon>Bacteria</taxon>
        <taxon>Pseudomonadati</taxon>
        <taxon>Pseudomonadota</taxon>
        <taxon>Gammaproteobacteria</taxon>
        <taxon>Pseudomonadales</taxon>
        <taxon>Pseudomonadaceae</taxon>
        <taxon>Pseudomonas</taxon>
    </lineage>
</organism>
<dbReference type="EMBL" id="LUCV01000023">
    <property type="protein sequence ID" value="OAI91635.1"/>
    <property type="molecule type" value="Genomic_DNA"/>
</dbReference>
<dbReference type="Proteomes" id="UP000077752">
    <property type="component" value="Unassembled WGS sequence"/>
</dbReference>
<protein>
    <recommendedName>
        <fullName evidence="3">DUF3077 domain-containing protein</fullName>
    </recommendedName>
</protein>
<reference evidence="1 2" key="1">
    <citation type="submission" date="2016-03" db="EMBL/GenBank/DDBJ databases">
        <title>Draft Genome Assembly of Pseudomonas putida strain CBF10-2.</title>
        <authorList>
            <person name="Iyer R.S."/>
            <person name="Damania A."/>
        </authorList>
    </citation>
    <scope>NUCLEOTIDE SEQUENCE [LARGE SCALE GENOMIC DNA]</scope>
    <source>
        <strain evidence="1 2">CBF10-2</strain>
    </source>
</reference>
<evidence type="ECO:0008006" key="3">
    <source>
        <dbReference type="Google" id="ProtNLM"/>
    </source>
</evidence>
<evidence type="ECO:0000313" key="1">
    <source>
        <dbReference type="EMBL" id="OAI91635.1"/>
    </source>
</evidence>